<evidence type="ECO:0000313" key="2">
    <source>
        <dbReference type="Proteomes" id="UP000740926"/>
    </source>
</evidence>
<name>A0A9P6Y459_9FUNG</name>
<keyword evidence="2" id="KW-1185">Reference proteome</keyword>
<gene>
    <name evidence="1" type="ORF">G6F50_014581</name>
</gene>
<accession>A0A9P6Y459</accession>
<organism evidence="1 2">
    <name type="scientific">Rhizopus delemar</name>
    <dbReference type="NCBI Taxonomy" id="936053"/>
    <lineage>
        <taxon>Eukaryota</taxon>
        <taxon>Fungi</taxon>
        <taxon>Fungi incertae sedis</taxon>
        <taxon>Mucoromycota</taxon>
        <taxon>Mucoromycotina</taxon>
        <taxon>Mucoromycetes</taxon>
        <taxon>Mucorales</taxon>
        <taxon>Mucorineae</taxon>
        <taxon>Rhizopodaceae</taxon>
        <taxon>Rhizopus</taxon>
    </lineage>
</organism>
<reference evidence="1 2" key="1">
    <citation type="journal article" date="2020" name="Microb. Genom.">
        <title>Genetic diversity of clinical and environmental Mucorales isolates obtained from an investigation of mucormycosis cases among solid organ transplant recipients.</title>
        <authorList>
            <person name="Nguyen M.H."/>
            <person name="Kaul D."/>
            <person name="Muto C."/>
            <person name="Cheng S.J."/>
            <person name="Richter R.A."/>
            <person name="Bruno V.M."/>
            <person name="Liu G."/>
            <person name="Beyhan S."/>
            <person name="Sundermann A.J."/>
            <person name="Mounaud S."/>
            <person name="Pasculle A.W."/>
            <person name="Nierman W.C."/>
            <person name="Driscoll E."/>
            <person name="Cumbie R."/>
            <person name="Clancy C.J."/>
            <person name="Dupont C.L."/>
        </authorList>
    </citation>
    <scope>NUCLEOTIDE SEQUENCE [LARGE SCALE GENOMIC DNA]</scope>
    <source>
        <strain evidence="1 2">GL24</strain>
    </source>
</reference>
<protein>
    <submittedName>
        <fullName evidence="1">Uncharacterized protein</fullName>
    </submittedName>
</protein>
<dbReference type="AlphaFoldDB" id="A0A9P6Y459"/>
<dbReference type="Proteomes" id="UP000740926">
    <property type="component" value="Unassembled WGS sequence"/>
</dbReference>
<dbReference type="EMBL" id="JAANIU010007110">
    <property type="protein sequence ID" value="KAG1538964.1"/>
    <property type="molecule type" value="Genomic_DNA"/>
</dbReference>
<evidence type="ECO:0000313" key="1">
    <source>
        <dbReference type="EMBL" id="KAG1538964.1"/>
    </source>
</evidence>
<comment type="caution">
    <text evidence="1">The sequence shown here is derived from an EMBL/GenBank/DDBJ whole genome shotgun (WGS) entry which is preliminary data.</text>
</comment>
<sequence length="245" mass="26220">MAPRDTADVGRLALGLHPQLDVAVALAARQRHTGIGGGQPRVRRTQIGTLLRIERTRGGHTACVGPRVVGTETAAVITAEQQRQRVPGVPQIQRRLARGIGHGKIVHRQPRTIDRRHRPGCDLLVRCGHLFGRTLAVGLGNLRPLLRALQAEIGLVQRHLLAAPGIEHFQPGHLQQRVRLADAQRSLATTLPGPTHTQRAVHPLVLPAAGADAMLGADLAAADRQLGCGPQGSGLRIPLHATQLQ</sequence>
<proteinExistence type="predicted"/>